<dbReference type="AlphaFoldDB" id="A0A1Z1W3V7"/>
<dbReference type="GO" id="GO:0019323">
    <property type="term" value="P:pentose catabolic process"/>
    <property type="evidence" value="ECO:0007669"/>
    <property type="project" value="TreeGrafter"/>
</dbReference>
<dbReference type="InterPro" id="IPR050197">
    <property type="entry name" value="Aldolase_class_II_sugar_metab"/>
</dbReference>
<dbReference type="eggNOG" id="COG0725">
    <property type="taxonomic scope" value="Bacteria"/>
</dbReference>
<dbReference type="EMBL" id="CP021748">
    <property type="protein sequence ID" value="ARX81094.1"/>
    <property type="molecule type" value="Genomic_DNA"/>
</dbReference>
<evidence type="ECO:0000256" key="1">
    <source>
        <dbReference type="ARBA" id="ARBA00022723"/>
    </source>
</evidence>
<protein>
    <recommendedName>
        <fullName evidence="4">Class II aldolase/adducin N-terminal domain-containing protein</fullName>
    </recommendedName>
</protein>
<dbReference type="GO" id="GO:0016832">
    <property type="term" value="F:aldehyde-lyase activity"/>
    <property type="evidence" value="ECO:0007669"/>
    <property type="project" value="TreeGrafter"/>
</dbReference>
<reference evidence="5 6" key="1">
    <citation type="submission" date="2017-05" db="EMBL/GenBank/DDBJ databases">
        <title>Streptomyces alboflavus Genome sequencing and assembly.</title>
        <authorList>
            <person name="Wang Y."/>
            <person name="Du B."/>
            <person name="Ding Y."/>
            <person name="Liu H."/>
            <person name="Hou Q."/>
            <person name="Liu K."/>
            <person name="Wang C."/>
            <person name="Yao L."/>
        </authorList>
    </citation>
    <scope>NUCLEOTIDE SEQUENCE [LARGE SCALE GENOMIC DNA]</scope>
    <source>
        <strain evidence="5 6">MDJK44</strain>
    </source>
</reference>
<dbReference type="SUPFAM" id="SSF53850">
    <property type="entry name" value="Periplasmic binding protein-like II"/>
    <property type="match status" value="1"/>
</dbReference>
<gene>
    <name evidence="5" type="ORF">SMD44_00492</name>
</gene>
<dbReference type="Gene3D" id="3.40.225.10">
    <property type="entry name" value="Class II aldolase/adducin N-terminal domain"/>
    <property type="match status" value="1"/>
</dbReference>
<sequence length="478" mass="49402">MTTARPRPTAPGAPPHEAHQTPHPHTADHPHPSRTPAPSLSHPSARAAVVATAHALAARGLVHGHTGNVSLRTADGRVLITPTGVGLGAVTPDDLSVIDADGGHIEGPSPSKEAFLHAAVLRARPDARAVVHTHSPYAVAVSCLEGLDADDALPPLTAYYAMRVGRLALLPYFAPGDVRLAGPAEEKARTHAALLLRHHGPVVAAPGLDAALEAVEELEQTARVFLLVRGTDHARLTEEQRAALAPRLPRPVALFSALAIKKALDDTVLEAFAGTTGIEVEGVYEPTNVLLDQIAGGARPDVMVGVTGGLERLAASGVLDQASLRPLARVGIGVAVPPGAPAVDVSSTQALVRALTSARSVAYSRTGASGVAFAALLDRLGIAAEVNSRATVVDKGFTALAVTDGRADLAVQQLSELRFVPDARVVGPLPEEVQHYTDLSIALGAHARQRPEAAALLRHLTAAPARAAYRAAGLEDAS</sequence>
<keyword evidence="6" id="KW-1185">Reference proteome</keyword>
<proteinExistence type="predicted"/>
<dbReference type="GO" id="GO:0005829">
    <property type="term" value="C:cytosol"/>
    <property type="evidence" value="ECO:0007669"/>
    <property type="project" value="TreeGrafter"/>
</dbReference>
<evidence type="ECO:0000256" key="2">
    <source>
        <dbReference type="ARBA" id="ARBA00023239"/>
    </source>
</evidence>
<feature type="domain" description="Class II aldolase/adducin N-terminal" evidence="4">
    <location>
        <begin position="47"/>
        <end position="226"/>
    </location>
</feature>
<feature type="region of interest" description="Disordered" evidence="3">
    <location>
        <begin position="1"/>
        <end position="45"/>
    </location>
</feature>
<dbReference type="KEGG" id="salf:SMD44_00492"/>
<evidence type="ECO:0000313" key="6">
    <source>
        <dbReference type="Proteomes" id="UP000195880"/>
    </source>
</evidence>
<dbReference type="PANTHER" id="PTHR22789">
    <property type="entry name" value="FUCULOSE PHOSPHATE ALDOLASE"/>
    <property type="match status" value="1"/>
</dbReference>
<accession>A0A1Z1W3V7</accession>
<dbReference type="Proteomes" id="UP000195880">
    <property type="component" value="Chromosome"/>
</dbReference>
<dbReference type="RefSeq" id="WP_335756058.1">
    <property type="nucleotide sequence ID" value="NZ_CP021748.1"/>
</dbReference>
<evidence type="ECO:0000259" key="4">
    <source>
        <dbReference type="SMART" id="SM01007"/>
    </source>
</evidence>
<evidence type="ECO:0000256" key="3">
    <source>
        <dbReference type="SAM" id="MobiDB-lite"/>
    </source>
</evidence>
<dbReference type="eggNOG" id="COG0235">
    <property type="taxonomic scope" value="Bacteria"/>
</dbReference>
<keyword evidence="1" id="KW-0479">Metal-binding</keyword>
<name>A0A1Z1W3V7_9ACTN</name>
<dbReference type="SMART" id="SM01007">
    <property type="entry name" value="Aldolase_II"/>
    <property type="match status" value="1"/>
</dbReference>
<dbReference type="Gene3D" id="3.40.190.10">
    <property type="entry name" value="Periplasmic binding protein-like II"/>
    <property type="match status" value="2"/>
</dbReference>
<dbReference type="Pfam" id="PF13531">
    <property type="entry name" value="SBP_bac_11"/>
    <property type="match status" value="1"/>
</dbReference>
<dbReference type="Pfam" id="PF00596">
    <property type="entry name" value="Aldolase_II"/>
    <property type="match status" value="1"/>
</dbReference>
<dbReference type="PANTHER" id="PTHR22789:SF0">
    <property type="entry name" value="3-OXO-TETRONATE 4-PHOSPHATE DECARBOXYLASE-RELATED"/>
    <property type="match status" value="1"/>
</dbReference>
<dbReference type="InterPro" id="IPR036409">
    <property type="entry name" value="Aldolase_II/adducin_N_sf"/>
</dbReference>
<dbReference type="GO" id="GO:0046872">
    <property type="term" value="F:metal ion binding"/>
    <property type="evidence" value="ECO:0007669"/>
    <property type="project" value="UniProtKB-KW"/>
</dbReference>
<organism evidence="5 6">
    <name type="scientific">Streptomyces alboflavus</name>
    <dbReference type="NCBI Taxonomy" id="67267"/>
    <lineage>
        <taxon>Bacteria</taxon>
        <taxon>Bacillati</taxon>
        <taxon>Actinomycetota</taxon>
        <taxon>Actinomycetes</taxon>
        <taxon>Kitasatosporales</taxon>
        <taxon>Streptomycetaceae</taxon>
        <taxon>Streptomyces</taxon>
    </lineage>
</organism>
<dbReference type="InterPro" id="IPR001303">
    <property type="entry name" value="Aldolase_II/adducin_N"/>
</dbReference>
<feature type="compositionally biased region" description="Basic and acidic residues" evidence="3">
    <location>
        <begin position="16"/>
        <end position="31"/>
    </location>
</feature>
<keyword evidence="2" id="KW-0456">Lyase</keyword>
<dbReference type="SUPFAM" id="SSF53639">
    <property type="entry name" value="AraD/HMP-PK domain-like"/>
    <property type="match status" value="1"/>
</dbReference>
<dbReference type="STRING" id="67267.GCA_000716675_02527"/>
<evidence type="ECO:0000313" key="5">
    <source>
        <dbReference type="EMBL" id="ARX81094.1"/>
    </source>
</evidence>